<dbReference type="InParanoid" id="A0A2P5AND5"/>
<gene>
    <name evidence="2" type="ORF">TorRG33x02_346010</name>
</gene>
<evidence type="ECO:0000256" key="1">
    <source>
        <dbReference type="SAM" id="Phobius"/>
    </source>
</evidence>
<accession>A0A2P5AND5</accession>
<name>A0A2P5AND5_TREOI</name>
<keyword evidence="1" id="KW-0812">Transmembrane</keyword>
<keyword evidence="1" id="KW-0472">Membrane</keyword>
<comment type="caution">
    <text evidence="2">The sequence shown here is derived from an EMBL/GenBank/DDBJ whole genome shotgun (WGS) entry which is preliminary data.</text>
</comment>
<reference evidence="3" key="1">
    <citation type="submission" date="2016-06" db="EMBL/GenBank/DDBJ databases">
        <title>Parallel loss of symbiosis genes in relatives of nitrogen-fixing non-legume Parasponia.</title>
        <authorList>
            <person name="Van Velzen R."/>
            <person name="Holmer R."/>
            <person name="Bu F."/>
            <person name="Rutten L."/>
            <person name="Van Zeijl A."/>
            <person name="Liu W."/>
            <person name="Santuari L."/>
            <person name="Cao Q."/>
            <person name="Sharma T."/>
            <person name="Shen D."/>
            <person name="Roswanjaya Y."/>
            <person name="Wardhani T."/>
            <person name="Kalhor M.S."/>
            <person name="Jansen J."/>
            <person name="Van den Hoogen J."/>
            <person name="Gungor B."/>
            <person name="Hartog M."/>
            <person name="Hontelez J."/>
            <person name="Verver J."/>
            <person name="Yang W.-C."/>
            <person name="Schijlen E."/>
            <person name="Repin R."/>
            <person name="Schilthuizen M."/>
            <person name="Schranz E."/>
            <person name="Heidstra R."/>
            <person name="Miyata K."/>
            <person name="Fedorova E."/>
            <person name="Kohlen W."/>
            <person name="Bisseling T."/>
            <person name="Smit S."/>
            <person name="Geurts R."/>
        </authorList>
    </citation>
    <scope>NUCLEOTIDE SEQUENCE [LARGE SCALE GENOMIC DNA]</scope>
    <source>
        <strain evidence="3">cv. RG33-2</strain>
    </source>
</reference>
<sequence>MSSVLVRTILILNVLNGVVLVRIIDSEENVLSSEPIIVLAQPLFLAVYGFLSLSLQKCSQSLSKSRLVFSTFLSFCGHPNYHYNKE</sequence>
<evidence type="ECO:0000313" key="2">
    <source>
        <dbReference type="EMBL" id="PON38042.1"/>
    </source>
</evidence>
<feature type="non-terminal residue" evidence="2">
    <location>
        <position position="86"/>
    </location>
</feature>
<keyword evidence="3" id="KW-1185">Reference proteome</keyword>
<evidence type="ECO:0000313" key="3">
    <source>
        <dbReference type="Proteomes" id="UP000237000"/>
    </source>
</evidence>
<organism evidence="2 3">
    <name type="scientific">Trema orientale</name>
    <name type="common">Charcoal tree</name>
    <name type="synonym">Celtis orientalis</name>
    <dbReference type="NCBI Taxonomy" id="63057"/>
    <lineage>
        <taxon>Eukaryota</taxon>
        <taxon>Viridiplantae</taxon>
        <taxon>Streptophyta</taxon>
        <taxon>Embryophyta</taxon>
        <taxon>Tracheophyta</taxon>
        <taxon>Spermatophyta</taxon>
        <taxon>Magnoliopsida</taxon>
        <taxon>eudicotyledons</taxon>
        <taxon>Gunneridae</taxon>
        <taxon>Pentapetalae</taxon>
        <taxon>rosids</taxon>
        <taxon>fabids</taxon>
        <taxon>Rosales</taxon>
        <taxon>Cannabaceae</taxon>
        <taxon>Trema</taxon>
    </lineage>
</organism>
<dbReference type="EMBL" id="JXTC01000766">
    <property type="protein sequence ID" value="PON38042.1"/>
    <property type="molecule type" value="Genomic_DNA"/>
</dbReference>
<protein>
    <submittedName>
        <fullName evidence="2">Uncharacterized protein</fullName>
    </submittedName>
</protein>
<feature type="transmembrane region" description="Helical" evidence="1">
    <location>
        <begin position="36"/>
        <end position="55"/>
    </location>
</feature>
<dbReference type="AlphaFoldDB" id="A0A2P5AND5"/>
<dbReference type="Proteomes" id="UP000237000">
    <property type="component" value="Unassembled WGS sequence"/>
</dbReference>
<keyword evidence="1" id="KW-1133">Transmembrane helix</keyword>
<feature type="transmembrane region" description="Helical" evidence="1">
    <location>
        <begin position="5"/>
        <end position="24"/>
    </location>
</feature>
<proteinExistence type="predicted"/>